<evidence type="ECO:0000256" key="8">
    <source>
        <dbReference type="ARBA" id="ARBA00023136"/>
    </source>
</evidence>
<feature type="transmembrane region" description="Helical" evidence="9">
    <location>
        <begin position="156"/>
        <end position="176"/>
    </location>
</feature>
<dbReference type="RefSeq" id="WP_093135726.1">
    <property type="nucleotide sequence ID" value="NZ_FOHJ01000007.1"/>
</dbReference>
<feature type="transmembrane region" description="Helical" evidence="9">
    <location>
        <begin position="425"/>
        <end position="444"/>
    </location>
</feature>
<dbReference type="Pfam" id="PF01235">
    <property type="entry name" value="Na_Ala_symp"/>
    <property type="match status" value="1"/>
</dbReference>
<dbReference type="STRING" id="237682.SAMN05421676_107109"/>
<dbReference type="GO" id="GO:0005283">
    <property type="term" value="F:amino acid:sodium symporter activity"/>
    <property type="evidence" value="ECO:0007669"/>
    <property type="project" value="InterPro"/>
</dbReference>
<protein>
    <submittedName>
        <fullName evidence="10">Alanine or glycine:cation symporter, AGCS family</fullName>
    </submittedName>
</protein>
<organism evidence="10 11">
    <name type="scientific">Salinibacillus kushneri</name>
    <dbReference type="NCBI Taxonomy" id="237682"/>
    <lineage>
        <taxon>Bacteria</taxon>
        <taxon>Bacillati</taxon>
        <taxon>Bacillota</taxon>
        <taxon>Bacilli</taxon>
        <taxon>Bacillales</taxon>
        <taxon>Bacillaceae</taxon>
        <taxon>Salinibacillus</taxon>
    </lineage>
</organism>
<dbReference type="EMBL" id="FOHJ01000007">
    <property type="protein sequence ID" value="SET73165.1"/>
    <property type="molecule type" value="Genomic_DNA"/>
</dbReference>
<reference evidence="11" key="1">
    <citation type="submission" date="2016-10" db="EMBL/GenBank/DDBJ databases">
        <authorList>
            <person name="Varghese N."/>
            <person name="Submissions S."/>
        </authorList>
    </citation>
    <scope>NUCLEOTIDE SEQUENCE [LARGE SCALE GENOMIC DNA]</scope>
    <source>
        <strain evidence="11">CGMCC 1.3566</strain>
    </source>
</reference>
<dbReference type="PRINTS" id="PR00175">
    <property type="entry name" value="NAALASMPORT"/>
</dbReference>
<dbReference type="Gene3D" id="1.20.1740.10">
    <property type="entry name" value="Amino acid/polyamine transporter I"/>
    <property type="match status" value="1"/>
</dbReference>
<evidence type="ECO:0000256" key="2">
    <source>
        <dbReference type="ARBA" id="ARBA00009261"/>
    </source>
</evidence>
<dbReference type="PANTHER" id="PTHR30330:SF3">
    <property type="entry name" value="TRANSCRIPTIONAL REGULATOR, LRP FAMILY"/>
    <property type="match status" value="1"/>
</dbReference>
<proteinExistence type="inferred from homology"/>
<dbReference type="PROSITE" id="PS00873">
    <property type="entry name" value="NA_ALANINE_SYMP"/>
    <property type="match status" value="1"/>
</dbReference>
<dbReference type="PANTHER" id="PTHR30330">
    <property type="entry name" value="AGSS FAMILY TRANSPORTER, SODIUM-ALANINE"/>
    <property type="match status" value="1"/>
</dbReference>
<evidence type="ECO:0000256" key="9">
    <source>
        <dbReference type="RuleBase" id="RU363064"/>
    </source>
</evidence>
<feature type="transmembrane region" description="Helical" evidence="9">
    <location>
        <begin position="315"/>
        <end position="337"/>
    </location>
</feature>
<feature type="transmembrane region" description="Helical" evidence="9">
    <location>
        <begin position="196"/>
        <end position="215"/>
    </location>
</feature>
<evidence type="ECO:0000256" key="7">
    <source>
        <dbReference type="ARBA" id="ARBA00022989"/>
    </source>
</evidence>
<comment type="similarity">
    <text evidence="2 9">Belongs to the alanine or glycine:cation symporter (AGCS) (TC 2.A.25) family.</text>
</comment>
<keyword evidence="6 9" id="KW-0769">Symport</keyword>
<keyword evidence="11" id="KW-1185">Reference proteome</keyword>
<dbReference type="Proteomes" id="UP000199095">
    <property type="component" value="Unassembled WGS sequence"/>
</dbReference>
<feature type="transmembrane region" description="Helical" evidence="9">
    <location>
        <begin position="222"/>
        <end position="245"/>
    </location>
</feature>
<sequence length="467" mass="49368">MDSIISSLQTFNEKGAEFLGNISGVIWGPPLLILLVGTGLFLTFRLLFLQFRALPYALKLVVSKQDKKSEGDITHYQALTTALAATIGTGNIAGVATAVVAGGPGAVFWMWITALVGMATKYAEALLAVKYRTKNEQGLMAGGPMYYLEKGLNNKVGRVLGVAFAIFASLAAFGIGNMTQSNTAALSLQDTFKIPPFVTGIVFTVLAGLVIVGGIKAIGKVTAFFVPIMAAFYILGGLILIVMNFDLVGQAFGTIFSEAFSLEAGFGGLLGAAIRYGVARGLFSNEAGLGSAPIAAAAAKTDYPARQALVSMTQVFIDTIIVCTITGLTIVMAGQYGGGMDSSVLTSASFAQFLGDTGMYIVTLGVLFFTFSTILGWSYYGERAIGYLAGENGVRIYRYIFVVFIFIGSVATVDVVFTFSDVANGLMAFPNLVGLIALSGVVVAETRRFKKVAEKEKQERKSRDVSA</sequence>
<evidence type="ECO:0000256" key="3">
    <source>
        <dbReference type="ARBA" id="ARBA00022448"/>
    </source>
</evidence>
<feature type="transmembrane region" description="Helical" evidence="9">
    <location>
        <begin position="357"/>
        <end position="379"/>
    </location>
</feature>
<keyword evidence="7 9" id="KW-1133">Transmembrane helix</keyword>
<name>A0A1I0GSG7_9BACI</name>
<evidence type="ECO:0000256" key="5">
    <source>
        <dbReference type="ARBA" id="ARBA00022692"/>
    </source>
</evidence>
<comment type="subcellular location">
    <subcellularLocation>
        <location evidence="1 9">Cell membrane</location>
        <topology evidence="1 9">Multi-pass membrane protein</topology>
    </subcellularLocation>
</comment>
<keyword evidence="8 9" id="KW-0472">Membrane</keyword>
<keyword evidence="5 9" id="KW-0812">Transmembrane</keyword>
<feature type="transmembrane region" description="Helical" evidence="9">
    <location>
        <begin position="31"/>
        <end position="58"/>
    </location>
</feature>
<evidence type="ECO:0000256" key="6">
    <source>
        <dbReference type="ARBA" id="ARBA00022847"/>
    </source>
</evidence>
<keyword evidence="3 9" id="KW-0813">Transport</keyword>
<keyword evidence="4 9" id="KW-1003">Cell membrane</keyword>
<dbReference type="FunFam" id="1.20.1740.10:FF:000004">
    <property type="entry name" value="Sodium:alanine symporter family protein"/>
    <property type="match status" value="1"/>
</dbReference>
<evidence type="ECO:0000313" key="10">
    <source>
        <dbReference type="EMBL" id="SET73165.1"/>
    </source>
</evidence>
<dbReference type="GO" id="GO:0005886">
    <property type="term" value="C:plasma membrane"/>
    <property type="evidence" value="ECO:0007669"/>
    <property type="project" value="UniProtKB-SubCell"/>
</dbReference>
<dbReference type="OrthoDB" id="9804874at2"/>
<feature type="transmembrane region" description="Helical" evidence="9">
    <location>
        <begin position="79"/>
        <end position="102"/>
    </location>
</feature>
<feature type="transmembrane region" description="Helical" evidence="9">
    <location>
        <begin position="108"/>
        <end position="129"/>
    </location>
</feature>
<feature type="transmembrane region" description="Helical" evidence="9">
    <location>
        <begin position="399"/>
        <end position="419"/>
    </location>
</feature>
<feature type="transmembrane region" description="Helical" evidence="9">
    <location>
        <begin position="251"/>
        <end position="274"/>
    </location>
</feature>
<dbReference type="AlphaFoldDB" id="A0A1I0GSG7"/>
<dbReference type="NCBIfam" id="TIGR00835">
    <property type="entry name" value="agcS"/>
    <property type="match status" value="1"/>
</dbReference>
<evidence type="ECO:0000313" key="11">
    <source>
        <dbReference type="Proteomes" id="UP000199095"/>
    </source>
</evidence>
<accession>A0A1I0GSG7</accession>
<evidence type="ECO:0000256" key="4">
    <source>
        <dbReference type="ARBA" id="ARBA00022475"/>
    </source>
</evidence>
<dbReference type="InterPro" id="IPR001463">
    <property type="entry name" value="Na/Ala_symport"/>
</dbReference>
<gene>
    <name evidence="10" type="ORF">SAMN05421676_107109</name>
</gene>
<evidence type="ECO:0000256" key="1">
    <source>
        <dbReference type="ARBA" id="ARBA00004651"/>
    </source>
</evidence>